<reference evidence="3" key="1">
    <citation type="submission" date="2021-01" db="EMBL/GenBank/DDBJ databases">
        <authorList>
            <person name="Corre E."/>
            <person name="Pelletier E."/>
            <person name="Niang G."/>
            <person name="Scheremetjew M."/>
            <person name="Finn R."/>
            <person name="Kale V."/>
            <person name="Holt S."/>
            <person name="Cochrane G."/>
            <person name="Meng A."/>
            <person name="Brown T."/>
            <person name="Cohen L."/>
        </authorList>
    </citation>
    <scope>NUCLEOTIDE SEQUENCE</scope>
    <source>
        <strain evidence="3">CCMP325</strain>
    </source>
</reference>
<accession>A0A7S0I1B5</accession>
<dbReference type="PANTHER" id="PTHR32060">
    <property type="entry name" value="TAIL-SPECIFIC PROTEASE"/>
    <property type="match status" value="1"/>
</dbReference>
<dbReference type="PROSITE" id="PS50106">
    <property type="entry name" value="PDZ"/>
    <property type="match status" value="1"/>
</dbReference>
<protein>
    <recommendedName>
        <fullName evidence="2">PDZ domain-containing protein</fullName>
    </recommendedName>
</protein>
<evidence type="ECO:0000313" key="3">
    <source>
        <dbReference type="EMBL" id="CAD8508000.1"/>
    </source>
</evidence>
<evidence type="ECO:0000259" key="2">
    <source>
        <dbReference type="PROSITE" id="PS50106"/>
    </source>
</evidence>
<dbReference type="InterPro" id="IPR041489">
    <property type="entry name" value="PDZ_6"/>
</dbReference>
<dbReference type="SUPFAM" id="SSF50156">
    <property type="entry name" value="PDZ domain-like"/>
    <property type="match status" value="1"/>
</dbReference>
<feature type="compositionally biased region" description="Basic and acidic residues" evidence="1">
    <location>
        <begin position="13"/>
        <end position="28"/>
    </location>
</feature>
<feature type="compositionally biased region" description="Polar residues" evidence="1">
    <location>
        <begin position="30"/>
        <end position="40"/>
    </location>
</feature>
<feature type="region of interest" description="Disordered" evidence="1">
    <location>
        <begin position="1"/>
        <end position="69"/>
    </location>
</feature>
<dbReference type="PANTHER" id="PTHR32060:SF30">
    <property type="entry name" value="CARBOXY-TERMINAL PROCESSING PROTEASE CTPA"/>
    <property type="match status" value="1"/>
</dbReference>
<gene>
    <name evidence="3" type="ORF">HPHI1048_LOCUS23430</name>
</gene>
<dbReference type="InterPro" id="IPR036034">
    <property type="entry name" value="PDZ_sf"/>
</dbReference>
<feature type="domain" description="PDZ" evidence="2">
    <location>
        <begin position="62"/>
        <end position="121"/>
    </location>
</feature>
<organism evidence="3">
    <name type="scientific">Hanusia phi</name>
    <dbReference type="NCBI Taxonomy" id="3032"/>
    <lineage>
        <taxon>Eukaryota</taxon>
        <taxon>Cryptophyceae</taxon>
        <taxon>Pyrenomonadales</taxon>
        <taxon>Geminigeraceae</taxon>
        <taxon>Hanusia</taxon>
    </lineage>
</organism>
<dbReference type="Pfam" id="PF17820">
    <property type="entry name" value="PDZ_6"/>
    <property type="match status" value="1"/>
</dbReference>
<dbReference type="Gene3D" id="2.30.42.10">
    <property type="match status" value="1"/>
</dbReference>
<dbReference type="SMART" id="SM00228">
    <property type="entry name" value="PDZ"/>
    <property type="match status" value="1"/>
</dbReference>
<dbReference type="EMBL" id="HBEO01034601">
    <property type="protein sequence ID" value="CAD8508000.1"/>
    <property type="molecule type" value="Transcribed_RNA"/>
</dbReference>
<dbReference type="InterPro" id="IPR001478">
    <property type="entry name" value="PDZ"/>
</dbReference>
<dbReference type="GO" id="GO:0004175">
    <property type="term" value="F:endopeptidase activity"/>
    <property type="evidence" value="ECO:0007669"/>
    <property type="project" value="TreeGrafter"/>
</dbReference>
<proteinExistence type="predicted"/>
<name>A0A7S0I1B5_9CRYP</name>
<sequence length="187" mass="20371">MGNNVSFDCCGSRTKDAPIERRAGRPDGEVQQNATAQNTSDDSKQRIKLQTRSEQPSEEPISENMHDQEQGGVGVMLLQSDGKWVVKSVIKDSPAWSSGKITEGDILLSVDGNAVDHIDNLGELSKILMGPVGSVVVLRFSNGTTSETSHVTLVRATDFTGQGNDKKRVWRATRTDWVTDEIQSADI</sequence>
<evidence type="ECO:0000256" key="1">
    <source>
        <dbReference type="SAM" id="MobiDB-lite"/>
    </source>
</evidence>
<dbReference type="GO" id="GO:0007165">
    <property type="term" value="P:signal transduction"/>
    <property type="evidence" value="ECO:0007669"/>
    <property type="project" value="TreeGrafter"/>
</dbReference>
<dbReference type="AlphaFoldDB" id="A0A7S0I1B5"/>